<evidence type="ECO:0000256" key="1">
    <source>
        <dbReference type="ARBA" id="ARBA00022801"/>
    </source>
</evidence>
<sequence length="343" mass="38386">MSTTTADTAVGSTEAAGLASKPPPSKSLSLFTRFRFWTKIWLFKSAVVATFKVMRFVQASKLKPFLPTYTKHYPVRPMLENRVFLPPNAKSGGKYPLLIVVHGGGFALLDPTVDDELNSYFANKQGFVVVAVNYRKAPSYAFPDPVHDVAEITRAVLADQELPVDYSNVVLAGFSAGGNLALAVAQLPGIKEKVRSLLPVVPVVDFSGIYKGEFRTTKEGKPDVLKDNGALFTWAYIKEGEDRYDPLLSPIYAGRDKLPQRIWFICAEYDYLCHEGEIMAKELAGIEDENETGPEWEKNGIRFRMVPDVQHGWTHMAKSGDAEVQRKKEVEELYKECADWLRK</sequence>
<comment type="caution">
    <text evidence="4">The sequence shown here is derived from an EMBL/GenBank/DDBJ whole genome shotgun (WGS) entry which is preliminary data.</text>
</comment>
<dbReference type="GO" id="GO:0016787">
    <property type="term" value="F:hydrolase activity"/>
    <property type="evidence" value="ECO:0007669"/>
    <property type="project" value="UniProtKB-KW"/>
</dbReference>
<dbReference type="PANTHER" id="PTHR48081:SF8">
    <property type="entry name" value="ALPHA_BETA HYDROLASE FOLD-3 DOMAIN-CONTAINING PROTEIN-RELATED"/>
    <property type="match status" value="1"/>
</dbReference>
<proteinExistence type="predicted"/>
<dbReference type="Gene3D" id="3.40.50.1820">
    <property type="entry name" value="alpha/beta hydrolase"/>
    <property type="match status" value="1"/>
</dbReference>
<keyword evidence="5" id="KW-1185">Reference proteome</keyword>
<organism evidence="4 5">
    <name type="scientific">Exophiala viscosa</name>
    <dbReference type="NCBI Taxonomy" id="2486360"/>
    <lineage>
        <taxon>Eukaryota</taxon>
        <taxon>Fungi</taxon>
        <taxon>Dikarya</taxon>
        <taxon>Ascomycota</taxon>
        <taxon>Pezizomycotina</taxon>
        <taxon>Eurotiomycetes</taxon>
        <taxon>Chaetothyriomycetidae</taxon>
        <taxon>Chaetothyriales</taxon>
        <taxon>Herpotrichiellaceae</taxon>
        <taxon>Exophiala</taxon>
    </lineage>
</organism>
<dbReference type="InterPro" id="IPR013094">
    <property type="entry name" value="AB_hydrolase_3"/>
</dbReference>
<evidence type="ECO:0000256" key="2">
    <source>
        <dbReference type="SAM" id="MobiDB-lite"/>
    </source>
</evidence>
<accession>A0AAN6DRG4</accession>
<evidence type="ECO:0000313" key="4">
    <source>
        <dbReference type="EMBL" id="KAI1610723.1"/>
    </source>
</evidence>
<keyword evidence="1 4" id="KW-0378">Hydrolase</keyword>
<feature type="compositionally biased region" description="Polar residues" evidence="2">
    <location>
        <begin position="1"/>
        <end position="11"/>
    </location>
</feature>
<name>A0AAN6DRG4_9EURO</name>
<dbReference type="PANTHER" id="PTHR48081">
    <property type="entry name" value="AB HYDROLASE SUPERFAMILY PROTEIN C4A8.06C"/>
    <property type="match status" value="1"/>
</dbReference>
<protein>
    <submittedName>
        <fullName evidence="4">Alpha/Beta hydrolase protein</fullName>
    </submittedName>
</protein>
<dbReference type="InterPro" id="IPR050300">
    <property type="entry name" value="GDXG_lipolytic_enzyme"/>
</dbReference>
<dbReference type="Proteomes" id="UP001203852">
    <property type="component" value="Unassembled WGS sequence"/>
</dbReference>
<feature type="domain" description="Alpha/beta hydrolase fold-3" evidence="3">
    <location>
        <begin position="99"/>
        <end position="287"/>
    </location>
</feature>
<dbReference type="EMBL" id="MU404357">
    <property type="protein sequence ID" value="KAI1610723.1"/>
    <property type="molecule type" value="Genomic_DNA"/>
</dbReference>
<evidence type="ECO:0000259" key="3">
    <source>
        <dbReference type="Pfam" id="PF07859"/>
    </source>
</evidence>
<gene>
    <name evidence="4" type="ORF">EDD36DRAFT_301439</name>
</gene>
<evidence type="ECO:0000313" key="5">
    <source>
        <dbReference type="Proteomes" id="UP001203852"/>
    </source>
</evidence>
<dbReference type="AlphaFoldDB" id="A0AAN6DRG4"/>
<feature type="region of interest" description="Disordered" evidence="2">
    <location>
        <begin position="1"/>
        <end position="25"/>
    </location>
</feature>
<dbReference type="Pfam" id="PF07859">
    <property type="entry name" value="Abhydrolase_3"/>
    <property type="match status" value="1"/>
</dbReference>
<reference evidence="4" key="1">
    <citation type="journal article" date="2022" name="bioRxiv">
        <title>Deciphering the potential niche of two novel black yeast fungi from a biological soil crust based on their genomes, phenotypes, and melanin regulation.</title>
        <authorList>
            <consortium name="DOE Joint Genome Institute"/>
            <person name="Carr E.C."/>
            <person name="Barton Q."/>
            <person name="Grambo S."/>
            <person name="Sullivan M."/>
            <person name="Renfro C.M."/>
            <person name="Kuo A."/>
            <person name="Pangilinan J."/>
            <person name="Lipzen A."/>
            <person name="Keymanesh K."/>
            <person name="Savage E."/>
            <person name="Barry K."/>
            <person name="Grigoriev I.V."/>
            <person name="Riekhof W.R."/>
            <person name="Harris S.S."/>
        </authorList>
    </citation>
    <scope>NUCLEOTIDE SEQUENCE</scope>
    <source>
        <strain evidence="4">JF 03-4F</strain>
    </source>
</reference>
<feature type="compositionally biased region" description="Low complexity" evidence="2">
    <location>
        <begin position="15"/>
        <end position="25"/>
    </location>
</feature>
<dbReference type="InterPro" id="IPR029058">
    <property type="entry name" value="AB_hydrolase_fold"/>
</dbReference>
<dbReference type="SUPFAM" id="SSF53474">
    <property type="entry name" value="alpha/beta-Hydrolases"/>
    <property type="match status" value="1"/>
</dbReference>